<evidence type="ECO:0000256" key="3">
    <source>
        <dbReference type="ARBA" id="ARBA00022475"/>
    </source>
</evidence>
<comment type="subcellular location">
    <subcellularLocation>
        <location evidence="1">Cell membrane</location>
        <topology evidence="1">Multi-pass membrane protein</topology>
    </subcellularLocation>
</comment>
<keyword evidence="4 7" id="KW-0812">Transmembrane</keyword>
<comment type="caution">
    <text evidence="8">The sequence shown here is derived from an EMBL/GenBank/DDBJ whole genome shotgun (WGS) entry which is preliminary data.</text>
</comment>
<evidence type="ECO:0000256" key="5">
    <source>
        <dbReference type="ARBA" id="ARBA00022989"/>
    </source>
</evidence>
<evidence type="ECO:0000256" key="6">
    <source>
        <dbReference type="ARBA" id="ARBA00023136"/>
    </source>
</evidence>
<dbReference type="InterPro" id="IPR051907">
    <property type="entry name" value="DoxX-like_oxidoreductase"/>
</dbReference>
<feature type="transmembrane region" description="Helical" evidence="7">
    <location>
        <begin position="71"/>
        <end position="97"/>
    </location>
</feature>
<gene>
    <name evidence="8" type="ORF">UX10_C0018G0011</name>
</gene>
<evidence type="ECO:0008006" key="10">
    <source>
        <dbReference type="Google" id="ProtNLM"/>
    </source>
</evidence>
<evidence type="ECO:0000313" key="8">
    <source>
        <dbReference type="EMBL" id="KKU06940.1"/>
    </source>
</evidence>
<reference evidence="8 9" key="1">
    <citation type="journal article" date="2015" name="Nature">
        <title>rRNA introns, odd ribosomes, and small enigmatic genomes across a large radiation of phyla.</title>
        <authorList>
            <person name="Brown C.T."/>
            <person name="Hug L.A."/>
            <person name="Thomas B.C."/>
            <person name="Sharon I."/>
            <person name="Castelle C.J."/>
            <person name="Singh A."/>
            <person name="Wilkins M.J."/>
            <person name="Williams K.H."/>
            <person name="Banfield J.F."/>
        </authorList>
    </citation>
    <scope>NUCLEOTIDE SEQUENCE [LARGE SCALE GENOMIC DNA]</scope>
</reference>
<dbReference type="GO" id="GO:0005886">
    <property type="term" value="C:plasma membrane"/>
    <property type="evidence" value="ECO:0007669"/>
    <property type="project" value="UniProtKB-SubCell"/>
</dbReference>
<evidence type="ECO:0000256" key="4">
    <source>
        <dbReference type="ARBA" id="ARBA00022692"/>
    </source>
</evidence>
<accession>A0A0G1QE61</accession>
<evidence type="ECO:0000256" key="2">
    <source>
        <dbReference type="ARBA" id="ARBA00006679"/>
    </source>
</evidence>
<dbReference type="PANTHER" id="PTHR33452">
    <property type="entry name" value="OXIDOREDUCTASE CATD-RELATED"/>
    <property type="match status" value="1"/>
</dbReference>
<evidence type="ECO:0000256" key="1">
    <source>
        <dbReference type="ARBA" id="ARBA00004651"/>
    </source>
</evidence>
<feature type="transmembrane region" description="Helical" evidence="7">
    <location>
        <begin position="45"/>
        <end position="64"/>
    </location>
</feature>
<protein>
    <recommendedName>
        <fullName evidence="10">DoxX</fullName>
    </recommendedName>
</protein>
<dbReference type="InterPro" id="IPR032808">
    <property type="entry name" value="DoxX"/>
</dbReference>
<organism evidence="8 9">
    <name type="scientific">Candidatus Magasanikbacteria bacterium GW2011_GWA2_45_39</name>
    <dbReference type="NCBI Taxonomy" id="1619041"/>
    <lineage>
        <taxon>Bacteria</taxon>
        <taxon>Candidatus Magasanikiibacteriota</taxon>
    </lineage>
</organism>
<keyword evidence="3" id="KW-1003">Cell membrane</keyword>
<dbReference type="AlphaFoldDB" id="A0A0G1QE61"/>
<keyword evidence="5 7" id="KW-1133">Transmembrane helix</keyword>
<comment type="similarity">
    <text evidence="2">Belongs to the DoxX family.</text>
</comment>
<dbReference type="Pfam" id="PF07681">
    <property type="entry name" value="DoxX"/>
    <property type="match status" value="1"/>
</dbReference>
<dbReference type="EMBL" id="LCKX01000018">
    <property type="protein sequence ID" value="KKU06940.1"/>
    <property type="molecule type" value="Genomic_DNA"/>
</dbReference>
<evidence type="ECO:0000313" key="9">
    <source>
        <dbReference type="Proteomes" id="UP000033999"/>
    </source>
</evidence>
<dbReference type="PANTHER" id="PTHR33452:SF1">
    <property type="entry name" value="INNER MEMBRANE PROTEIN YPHA-RELATED"/>
    <property type="match status" value="1"/>
</dbReference>
<name>A0A0G1QE61_9BACT</name>
<feature type="transmembrane region" description="Helical" evidence="7">
    <location>
        <begin position="117"/>
        <end position="136"/>
    </location>
</feature>
<evidence type="ECO:0000256" key="7">
    <source>
        <dbReference type="SAM" id="Phobius"/>
    </source>
</evidence>
<sequence>MSKSQKISLFILRIVLGWMYFYAGITKLANPNWSAAFYLKDAQIFAGFYQWLMTPGILPIVNFLNEWGLTLLGVALIFGVFVRLGSILGIALMILYYLPILKFPYPNAHAFIVDEHIIYSATLAVLAVFKAGRAYGLEKWCTKLPLCSKFPKFRNWLG</sequence>
<dbReference type="Proteomes" id="UP000033999">
    <property type="component" value="Unassembled WGS sequence"/>
</dbReference>
<feature type="transmembrane region" description="Helical" evidence="7">
    <location>
        <begin position="7"/>
        <end position="25"/>
    </location>
</feature>
<keyword evidence="6 7" id="KW-0472">Membrane</keyword>
<proteinExistence type="inferred from homology"/>